<organism evidence="1">
    <name type="scientific">uncultured Caudovirales phage</name>
    <dbReference type="NCBI Taxonomy" id="2100421"/>
    <lineage>
        <taxon>Viruses</taxon>
        <taxon>Duplodnaviria</taxon>
        <taxon>Heunggongvirae</taxon>
        <taxon>Uroviricota</taxon>
        <taxon>Caudoviricetes</taxon>
        <taxon>Peduoviridae</taxon>
        <taxon>Maltschvirus</taxon>
        <taxon>Maltschvirus maltsch</taxon>
    </lineage>
</organism>
<dbReference type="EMBL" id="LR796214">
    <property type="protein sequence ID" value="CAB4127668.1"/>
    <property type="molecule type" value="Genomic_DNA"/>
</dbReference>
<accession>A0A6J5KYK4</accession>
<evidence type="ECO:0000313" key="1">
    <source>
        <dbReference type="EMBL" id="CAB4127668.1"/>
    </source>
</evidence>
<reference evidence="1" key="1">
    <citation type="submission" date="2020-04" db="EMBL/GenBank/DDBJ databases">
        <authorList>
            <person name="Chiriac C."/>
            <person name="Salcher M."/>
            <person name="Ghai R."/>
            <person name="Kavagutti S V."/>
        </authorList>
    </citation>
    <scope>NUCLEOTIDE SEQUENCE</scope>
</reference>
<proteinExistence type="predicted"/>
<name>A0A6J5KYK4_9CAUD</name>
<protein>
    <submittedName>
        <fullName evidence="1">Uncharacterized protein</fullName>
    </submittedName>
</protein>
<sequence length="236" mass="27199">MAYTTNQLITGAYYAAGIVSREFETVSGSQMGDGLVWLNNIITEKSVDEGMIPYETTYNANFVIGQEIYYIPNLLQIDTLVFFLDAVRYAMKYEKRNAYFGCSRVENIQTLPFEWYFERQLGGGNLYIYFKPDQNYPMEIHGIFLQPSVALGQDLSLTLDEFYITYLRYALADRICSEFSYTTPAFVLQKLGMYQAFINKKSRILDLRISKTSTLQKRGSFNYGFVNLGHGWIVPN</sequence>
<gene>
    <name evidence="1" type="ORF">UFOVP93_6</name>
</gene>